<sequence>MHAELYCLEQWHQPDGQMQVQEHVGEETTVSTFFSEIGMSNAAIATIKIKRYHPVCGTGAPLASEGALITKHPTVVLVETVAQSTAAVCMLSNTTAIAEAGAGLGHS</sequence>
<protein>
    <submittedName>
        <fullName evidence="1">Tubulin alpha chain</fullName>
    </submittedName>
</protein>
<name>A0A5N4CU29_CAMDR</name>
<accession>A0A5N4CU29</accession>
<comment type="caution">
    <text evidence="1">The sequence shown here is derived from an EMBL/GenBank/DDBJ whole genome shotgun (WGS) entry which is preliminary data.</text>
</comment>
<dbReference type="EMBL" id="JWIN03000019">
    <property type="protein sequence ID" value="KAB1262359.1"/>
    <property type="molecule type" value="Genomic_DNA"/>
</dbReference>
<proteinExistence type="predicted"/>
<dbReference type="AlphaFoldDB" id="A0A5N4CU29"/>
<reference evidence="1 2" key="1">
    <citation type="journal article" date="2019" name="Mol. Ecol. Resour.">
        <title>Improving Illumina assemblies with Hi-C and long reads: an example with the North African dromedary.</title>
        <authorList>
            <person name="Elbers J.P."/>
            <person name="Rogers M.F."/>
            <person name="Perelman P.L."/>
            <person name="Proskuryakova A.A."/>
            <person name="Serdyukova N.A."/>
            <person name="Johnson W.E."/>
            <person name="Horin P."/>
            <person name="Corander J."/>
            <person name="Murphy D."/>
            <person name="Burger P.A."/>
        </authorList>
    </citation>
    <scope>NUCLEOTIDE SEQUENCE [LARGE SCALE GENOMIC DNA]</scope>
    <source>
        <strain evidence="1">Drom800</strain>
        <tissue evidence="1">Blood</tissue>
    </source>
</reference>
<keyword evidence="2" id="KW-1185">Reference proteome</keyword>
<dbReference type="Proteomes" id="UP000299084">
    <property type="component" value="Unassembled WGS sequence"/>
</dbReference>
<organism evidence="1 2">
    <name type="scientific">Camelus dromedarius</name>
    <name type="common">Dromedary</name>
    <name type="synonym">Arabian camel</name>
    <dbReference type="NCBI Taxonomy" id="9838"/>
    <lineage>
        <taxon>Eukaryota</taxon>
        <taxon>Metazoa</taxon>
        <taxon>Chordata</taxon>
        <taxon>Craniata</taxon>
        <taxon>Vertebrata</taxon>
        <taxon>Euteleostomi</taxon>
        <taxon>Mammalia</taxon>
        <taxon>Eutheria</taxon>
        <taxon>Laurasiatheria</taxon>
        <taxon>Artiodactyla</taxon>
        <taxon>Tylopoda</taxon>
        <taxon>Camelidae</taxon>
        <taxon>Camelus</taxon>
    </lineage>
</organism>
<evidence type="ECO:0000313" key="2">
    <source>
        <dbReference type="Proteomes" id="UP000299084"/>
    </source>
</evidence>
<evidence type="ECO:0000313" key="1">
    <source>
        <dbReference type="EMBL" id="KAB1262359.1"/>
    </source>
</evidence>
<gene>
    <name evidence="1" type="ORF">Cadr_000021162</name>
</gene>